<evidence type="ECO:0000313" key="2">
    <source>
        <dbReference type="Proteomes" id="UP000814033"/>
    </source>
</evidence>
<dbReference type="Proteomes" id="UP000814033">
    <property type="component" value="Unassembled WGS sequence"/>
</dbReference>
<reference evidence="1" key="1">
    <citation type="submission" date="2021-02" db="EMBL/GenBank/DDBJ databases">
        <authorList>
            <consortium name="DOE Joint Genome Institute"/>
            <person name="Ahrendt S."/>
            <person name="Looney B.P."/>
            <person name="Miyauchi S."/>
            <person name="Morin E."/>
            <person name="Drula E."/>
            <person name="Courty P.E."/>
            <person name="Chicoki N."/>
            <person name="Fauchery L."/>
            <person name="Kohler A."/>
            <person name="Kuo A."/>
            <person name="Labutti K."/>
            <person name="Pangilinan J."/>
            <person name="Lipzen A."/>
            <person name="Riley R."/>
            <person name="Andreopoulos W."/>
            <person name="He G."/>
            <person name="Johnson J."/>
            <person name="Barry K.W."/>
            <person name="Grigoriev I.V."/>
            <person name="Nagy L."/>
            <person name="Hibbett D."/>
            <person name="Henrissat B."/>
            <person name="Matheny P.B."/>
            <person name="Labbe J."/>
            <person name="Martin F."/>
        </authorList>
    </citation>
    <scope>NUCLEOTIDE SEQUENCE</scope>
    <source>
        <strain evidence="1">FP105234-sp</strain>
    </source>
</reference>
<proteinExistence type="predicted"/>
<reference evidence="1" key="2">
    <citation type="journal article" date="2022" name="New Phytol.">
        <title>Evolutionary transition to the ectomycorrhizal habit in the genomes of a hyperdiverse lineage of mushroom-forming fungi.</title>
        <authorList>
            <person name="Looney B."/>
            <person name="Miyauchi S."/>
            <person name="Morin E."/>
            <person name="Drula E."/>
            <person name="Courty P.E."/>
            <person name="Kohler A."/>
            <person name="Kuo A."/>
            <person name="LaButti K."/>
            <person name="Pangilinan J."/>
            <person name="Lipzen A."/>
            <person name="Riley R."/>
            <person name="Andreopoulos W."/>
            <person name="He G."/>
            <person name="Johnson J."/>
            <person name="Nolan M."/>
            <person name="Tritt A."/>
            <person name="Barry K.W."/>
            <person name="Grigoriev I.V."/>
            <person name="Nagy L.G."/>
            <person name="Hibbett D."/>
            <person name="Henrissat B."/>
            <person name="Matheny P.B."/>
            <person name="Labbe J."/>
            <person name="Martin F.M."/>
        </authorList>
    </citation>
    <scope>NUCLEOTIDE SEQUENCE</scope>
    <source>
        <strain evidence="1">FP105234-sp</strain>
    </source>
</reference>
<sequence>MTHMLAPFELCLALALPSTTHERLNGGLCRLWVSRTRNVDQSCLLKYPACRIVHATRCFLFSAPISPWSPLLCPTDA</sequence>
<name>A0ACB8S3X2_9AGAM</name>
<comment type="caution">
    <text evidence="1">The sequence shown here is derived from an EMBL/GenBank/DDBJ whole genome shotgun (WGS) entry which is preliminary data.</text>
</comment>
<keyword evidence="2" id="KW-1185">Reference proteome</keyword>
<dbReference type="EMBL" id="MU275856">
    <property type="protein sequence ID" value="KAI0050969.1"/>
    <property type="molecule type" value="Genomic_DNA"/>
</dbReference>
<evidence type="ECO:0000313" key="1">
    <source>
        <dbReference type="EMBL" id="KAI0050969.1"/>
    </source>
</evidence>
<gene>
    <name evidence="1" type="ORF">FA95DRAFT_1555003</name>
</gene>
<protein>
    <submittedName>
        <fullName evidence="1">Uncharacterized protein</fullName>
    </submittedName>
</protein>
<organism evidence="1 2">
    <name type="scientific">Auriscalpium vulgare</name>
    <dbReference type="NCBI Taxonomy" id="40419"/>
    <lineage>
        <taxon>Eukaryota</taxon>
        <taxon>Fungi</taxon>
        <taxon>Dikarya</taxon>
        <taxon>Basidiomycota</taxon>
        <taxon>Agaricomycotina</taxon>
        <taxon>Agaricomycetes</taxon>
        <taxon>Russulales</taxon>
        <taxon>Auriscalpiaceae</taxon>
        <taxon>Auriscalpium</taxon>
    </lineage>
</organism>
<accession>A0ACB8S3X2</accession>